<dbReference type="EMBL" id="JAHRID010000004">
    <property type="protein sequence ID" value="MBV2129501.1"/>
    <property type="molecule type" value="Genomic_DNA"/>
</dbReference>
<keyword evidence="3" id="KW-0597">Phosphoprotein</keyword>
<evidence type="ECO:0000256" key="4">
    <source>
        <dbReference type="ARBA" id="ARBA00022679"/>
    </source>
</evidence>
<dbReference type="SMART" id="SM00091">
    <property type="entry name" value="PAS"/>
    <property type="match status" value="3"/>
</dbReference>
<dbReference type="PANTHER" id="PTHR43304:SF1">
    <property type="entry name" value="PAC DOMAIN-CONTAINING PROTEIN"/>
    <property type="match status" value="1"/>
</dbReference>
<evidence type="ECO:0000313" key="9">
    <source>
        <dbReference type="EMBL" id="MBV2129501.1"/>
    </source>
</evidence>
<name>A0ABS6ML21_9GAMM</name>
<dbReference type="InterPro" id="IPR005467">
    <property type="entry name" value="His_kinase_dom"/>
</dbReference>
<dbReference type="Pfam" id="PF02518">
    <property type="entry name" value="HATPase_c"/>
    <property type="match status" value="1"/>
</dbReference>
<evidence type="ECO:0000259" key="7">
    <source>
        <dbReference type="PROSITE" id="PS50112"/>
    </source>
</evidence>
<dbReference type="Proteomes" id="UP000704611">
    <property type="component" value="Unassembled WGS sequence"/>
</dbReference>
<organism evidence="9 10">
    <name type="scientific">Arsukibacterium indicum</name>
    <dbReference type="NCBI Taxonomy" id="2848612"/>
    <lineage>
        <taxon>Bacteria</taxon>
        <taxon>Pseudomonadati</taxon>
        <taxon>Pseudomonadota</taxon>
        <taxon>Gammaproteobacteria</taxon>
        <taxon>Chromatiales</taxon>
        <taxon>Chromatiaceae</taxon>
        <taxon>Arsukibacterium</taxon>
    </lineage>
</organism>
<evidence type="ECO:0000256" key="3">
    <source>
        <dbReference type="ARBA" id="ARBA00022553"/>
    </source>
</evidence>
<feature type="domain" description="Histidine kinase" evidence="6">
    <location>
        <begin position="570"/>
        <end position="789"/>
    </location>
</feature>
<dbReference type="SMART" id="SM00086">
    <property type="entry name" value="PAC"/>
    <property type="match status" value="3"/>
</dbReference>
<proteinExistence type="predicted"/>
<dbReference type="EC" id="2.7.13.3" evidence="2"/>
<keyword evidence="4" id="KW-0808">Transferase</keyword>
<dbReference type="NCBIfam" id="TIGR00229">
    <property type="entry name" value="sensory_box"/>
    <property type="match status" value="2"/>
</dbReference>
<keyword evidence="5" id="KW-0418">Kinase</keyword>
<dbReference type="PROSITE" id="PS50112">
    <property type="entry name" value="PAS"/>
    <property type="match status" value="1"/>
</dbReference>
<dbReference type="InterPro" id="IPR052162">
    <property type="entry name" value="Sensor_kinase/Photoreceptor"/>
</dbReference>
<dbReference type="CDD" id="cd00130">
    <property type="entry name" value="PAS"/>
    <property type="match status" value="2"/>
</dbReference>
<dbReference type="CDD" id="cd00082">
    <property type="entry name" value="HisKA"/>
    <property type="match status" value="1"/>
</dbReference>
<dbReference type="InterPro" id="IPR001610">
    <property type="entry name" value="PAC"/>
</dbReference>
<protein>
    <recommendedName>
        <fullName evidence="2">histidine kinase</fullName>
        <ecNumber evidence="2">2.7.13.3</ecNumber>
    </recommendedName>
</protein>
<evidence type="ECO:0000256" key="5">
    <source>
        <dbReference type="ARBA" id="ARBA00022777"/>
    </source>
</evidence>
<dbReference type="PANTHER" id="PTHR43304">
    <property type="entry name" value="PHYTOCHROME-LIKE PROTEIN CPH1"/>
    <property type="match status" value="1"/>
</dbReference>
<evidence type="ECO:0000259" key="8">
    <source>
        <dbReference type="PROSITE" id="PS50113"/>
    </source>
</evidence>
<gene>
    <name evidence="9" type="ORF">KQY15_10380</name>
</gene>
<dbReference type="InterPro" id="IPR000014">
    <property type="entry name" value="PAS"/>
</dbReference>
<feature type="domain" description="PAC" evidence="8">
    <location>
        <begin position="514"/>
        <end position="566"/>
    </location>
</feature>
<dbReference type="PROSITE" id="PS50113">
    <property type="entry name" value="PAC"/>
    <property type="match status" value="2"/>
</dbReference>
<dbReference type="InterPro" id="IPR000700">
    <property type="entry name" value="PAS-assoc_C"/>
</dbReference>
<keyword evidence="10" id="KW-1185">Reference proteome</keyword>
<feature type="domain" description="PAC" evidence="8">
    <location>
        <begin position="249"/>
        <end position="302"/>
    </location>
</feature>
<dbReference type="Pfam" id="PF01590">
    <property type="entry name" value="GAF"/>
    <property type="match status" value="1"/>
</dbReference>
<dbReference type="Pfam" id="PF00512">
    <property type="entry name" value="HisKA"/>
    <property type="match status" value="1"/>
</dbReference>
<dbReference type="InterPro" id="IPR003661">
    <property type="entry name" value="HisK_dim/P_dom"/>
</dbReference>
<evidence type="ECO:0000256" key="2">
    <source>
        <dbReference type="ARBA" id="ARBA00012438"/>
    </source>
</evidence>
<dbReference type="Pfam" id="PF08447">
    <property type="entry name" value="PAS_3"/>
    <property type="match status" value="3"/>
</dbReference>
<accession>A0ABS6ML21</accession>
<sequence length="793" mass="89395">MQQPQIPENEAPRLAALFDSALLDTEAEPRFDRITSLVQQCLGTEIVLISLVDKNRQWFKSRQGLAACETGRDISFCGHAILDDDIFEISDASNDKRFADNPLVTDGPLIRFYAGAPLHFNGHRIGTLCIIDPKPRRLSERERRMLRQFANVVEQEIVDRLQQQAHQQLAASELMYRSVLEGTRIGTWQWNVQTGETVFNERWAEIVGYTLDELAPVDINTWLGLAHPDDLPESGRLLELHFAGQLPFYDCKCRMKHKDGHWVWVHDRGRVISWTKDDKPLMMYGTHADITEQKQAELDIKASRDQFKNLLANIPGVVYQYQQWPDGRACFPYASDNIQEIYGVMPEQVKDDAAIIFNKIHPVDLAGLTQSIAQSAASLSLWQHQYRVCLDNKKTIWLSGCATPERMPDGSTLWHGYIENITNSKQHYLELERLNKEYKLSQQRLEMASETALIGFWQASLITGELWWSPVIYKIFGFDENITPSVALFKSTLHPEDRVLVAASEQRSLESGLHDVVHRIIRSDGSIRWVHELARLLPQHENPDQILVGSVQDVTERMQLQQMKDAFISTVSHELRTPLTAIKGALGLLNSGKLGQLPATMQKLMDVADSNCERLAHLINDLLDVEKLAAGKMPFNIQSLVVQAELQQAIDNLQPFASQQQVCIELQPLAERLMVQADSLRLQQVVTNLLSNAIKFSPPDTKVAVSVKRQNDDVLFQITDYGSGIPAEFHGQIFQRFAQADGSNQRQSGGTGLGLAICKELVQQMGGSIGFNSTPGKGTTFYFALPAKRVTIN</sequence>
<dbReference type="CDD" id="cd16922">
    <property type="entry name" value="HATPase_EvgS-ArcB-TorS-like"/>
    <property type="match status" value="1"/>
</dbReference>
<dbReference type="InterPro" id="IPR003018">
    <property type="entry name" value="GAF"/>
</dbReference>
<dbReference type="SMART" id="SM00387">
    <property type="entry name" value="HATPase_c"/>
    <property type="match status" value="1"/>
</dbReference>
<evidence type="ECO:0000313" key="10">
    <source>
        <dbReference type="Proteomes" id="UP000704611"/>
    </source>
</evidence>
<dbReference type="InterPro" id="IPR003594">
    <property type="entry name" value="HATPase_dom"/>
</dbReference>
<reference evidence="9 10" key="1">
    <citation type="submission" date="2021-06" db="EMBL/GenBank/DDBJ databases">
        <title>Rheinheimera indica sp. nov., isolated from deep-sea sediment.</title>
        <authorList>
            <person name="Wang Z."/>
            <person name="Zhang X.-Y."/>
        </authorList>
    </citation>
    <scope>NUCLEOTIDE SEQUENCE [LARGE SCALE GENOMIC DNA]</scope>
    <source>
        <strain evidence="9 10">SM2107</strain>
    </source>
</reference>
<feature type="domain" description="PAS" evidence="7">
    <location>
        <begin position="441"/>
        <end position="512"/>
    </location>
</feature>
<comment type="caution">
    <text evidence="9">The sequence shown here is derived from an EMBL/GenBank/DDBJ whole genome shotgun (WGS) entry which is preliminary data.</text>
</comment>
<dbReference type="InterPro" id="IPR013655">
    <property type="entry name" value="PAS_fold_3"/>
</dbReference>
<dbReference type="SMART" id="SM00388">
    <property type="entry name" value="HisKA"/>
    <property type="match status" value="1"/>
</dbReference>
<dbReference type="SMART" id="SM00065">
    <property type="entry name" value="GAF"/>
    <property type="match status" value="1"/>
</dbReference>
<evidence type="ECO:0000259" key="6">
    <source>
        <dbReference type="PROSITE" id="PS50109"/>
    </source>
</evidence>
<evidence type="ECO:0000256" key="1">
    <source>
        <dbReference type="ARBA" id="ARBA00000085"/>
    </source>
</evidence>
<comment type="catalytic activity">
    <reaction evidence="1">
        <text>ATP + protein L-histidine = ADP + protein N-phospho-L-histidine.</text>
        <dbReference type="EC" id="2.7.13.3"/>
    </reaction>
</comment>
<dbReference type="PROSITE" id="PS50109">
    <property type="entry name" value="HIS_KIN"/>
    <property type="match status" value="1"/>
</dbReference>